<sequence length="164" mass="18945">MNELNKDTNDGSKTIGIVGKNPFLWHDHWHVTDYAKVFECLVLVDEISKEADKVIAKIRELESGSDIFSSNDRVLYVATHMRIEKDWMIHCKKRELRSNVSDICGSKDEITTRVSKIKGLKTPMVVYVAIVDALLEDGSILNGWIHLMSIHHMFRDDESYYNIY</sequence>
<comment type="caution">
    <text evidence="1">The sequence shown here is derived from an EMBL/GenBank/DDBJ whole genome shotgun (WGS) entry which is preliminary data.</text>
</comment>
<dbReference type="Proteomes" id="UP001055879">
    <property type="component" value="Linkage Group LG10"/>
</dbReference>
<name>A0ACB8ZHE6_ARCLA</name>
<accession>A0ACB8ZHE6</accession>
<gene>
    <name evidence="1" type="ORF">L6452_29871</name>
</gene>
<evidence type="ECO:0000313" key="2">
    <source>
        <dbReference type="Proteomes" id="UP001055879"/>
    </source>
</evidence>
<reference evidence="1 2" key="2">
    <citation type="journal article" date="2022" name="Mol. Ecol. Resour.">
        <title>The genomes of chicory, endive, great burdock and yacon provide insights into Asteraceae paleo-polyploidization history and plant inulin production.</title>
        <authorList>
            <person name="Fan W."/>
            <person name="Wang S."/>
            <person name="Wang H."/>
            <person name="Wang A."/>
            <person name="Jiang F."/>
            <person name="Liu H."/>
            <person name="Zhao H."/>
            <person name="Xu D."/>
            <person name="Zhang Y."/>
        </authorList>
    </citation>
    <scope>NUCLEOTIDE SEQUENCE [LARGE SCALE GENOMIC DNA]</scope>
    <source>
        <strain evidence="2">cv. Niubang</strain>
    </source>
</reference>
<keyword evidence="2" id="KW-1185">Reference proteome</keyword>
<protein>
    <submittedName>
        <fullName evidence="1">Uncharacterized protein</fullName>
    </submittedName>
</protein>
<dbReference type="EMBL" id="CM042056">
    <property type="protein sequence ID" value="KAI3697114.1"/>
    <property type="molecule type" value="Genomic_DNA"/>
</dbReference>
<reference evidence="2" key="1">
    <citation type="journal article" date="2022" name="Mol. Ecol. Resour.">
        <title>The genomes of chicory, endive, great burdock and yacon provide insights into Asteraceae palaeo-polyploidization history and plant inulin production.</title>
        <authorList>
            <person name="Fan W."/>
            <person name="Wang S."/>
            <person name="Wang H."/>
            <person name="Wang A."/>
            <person name="Jiang F."/>
            <person name="Liu H."/>
            <person name="Zhao H."/>
            <person name="Xu D."/>
            <person name="Zhang Y."/>
        </authorList>
    </citation>
    <scope>NUCLEOTIDE SEQUENCE [LARGE SCALE GENOMIC DNA]</scope>
    <source>
        <strain evidence="2">cv. Niubang</strain>
    </source>
</reference>
<proteinExistence type="predicted"/>
<evidence type="ECO:0000313" key="1">
    <source>
        <dbReference type="EMBL" id="KAI3697114.1"/>
    </source>
</evidence>
<organism evidence="1 2">
    <name type="scientific">Arctium lappa</name>
    <name type="common">Greater burdock</name>
    <name type="synonym">Lappa major</name>
    <dbReference type="NCBI Taxonomy" id="4217"/>
    <lineage>
        <taxon>Eukaryota</taxon>
        <taxon>Viridiplantae</taxon>
        <taxon>Streptophyta</taxon>
        <taxon>Embryophyta</taxon>
        <taxon>Tracheophyta</taxon>
        <taxon>Spermatophyta</taxon>
        <taxon>Magnoliopsida</taxon>
        <taxon>eudicotyledons</taxon>
        <taxon>Gunneridae</taxon>
        <taxon>Pentapetalae</taxon>
        <taxon>asterids</taxon>
        <taxon>campanulids</taxon>
        <taxon>Asterales</taxon>
        <taxon>Asteraceae</taxon>
        <taxon>Carduoideae</taxon>
        <taxon>Cardueae</taxon>
        <taxon>Arctiinae</taxon>
        <taxon>Arctium</taxon>
    </lineage>
</organism>